<proteinExistence type="inferred from homology"/>
<dbReference type="Gene3D" id="3.40.640.10">
    <property type="entry name" value="Type I PLP-dependent aspartate aminotransferase-like (Major domain)"/>
    <property type="match status" value="1"/>
</dbReference>
<dbReference type="AlphaFoldDB" id="A0AAP5H6E9"/>
<evidence type="ECO:0000313" key="9">
    <source>
        <dbReference type="Proteomes" id="UP001254832"/>
    </source>
</evidence>
<dbReference type="InterPro" id="IPR000310">
    <property type="entry name" value="Orn/Lys/Arg_deCO2ase_major_dom"/>
</dbReference>
<dbReference type="InterPro" id="IPR036633">
    <property type="entry name" value="Prn/Lys/Arg_de-COase_C_sf"/>
</dbReference>
<organism evidence="8 9">
    <name type="scientific">Paenibacillus amylolyticus</name>
    <dbReference type="NCBI Taxonomy" id="1451"/>
    <lineage>
        <taxon>Bacteria</taxon>
        <taxon>Bacillati</taxon>
        <taxon>Bacillota</taxon>
        <taxon>Bacilli</taxon>
        <taxon>Bacillales</taxon>
        <taxon>Paenibacillaceae</taxon>
        <taxon>Paenibacillus</taxon>
    </lineage>
</organism>
<dbReference type="Pfam" id="PF01276">
    <property type="entry name" value="OKR_DC_1"/>
    <property type="match status" value="1"/>
</dbReference>
<dbReference type="PANTHER" id="PTHR43277:SF3">
    <property type="entry name" value="DECARBOXYLASE, PUTATIVE-RELATED"/>
    <property type="match status" value="1"/>
</dbReference>
<dbReference type="Pfam" id="PF03711">
    <property type="entry name" value="OKR_DC_1_C"/>
    <property type="match status" value="1"/>
</dbReference>
<comment type="cofactor">
    <cofactor evidence="1">
        <name>pyridoxal 5'-phosphate</name>
        <dbReference type="ChEBI" id="CHEBI:597326"/>
    </cofactor>
</comment>
<gene>
    <name evidence="8" type="ORF">J2W91_005756</name>
</gene>
<dbReference type="Proteomes" id="UP001254832">
    <property type="component" value="Unassembled WGS sequence"/>
</dbReference>
<dbReference type="SUPFAM" id="SSF55904">
    <property type="entry name" value="Ornithine decarboxylase C-terminal domain"/>
    <property type="match status" value="1"/>
</dbReference>
<dbReference type="InterPro" id="IPR015424">
    <property type="entry name" value="PyrdxlP-dep_Trfase"/>
</dbReference>
<comment type="caution">
    <text evidence="8">The sequence shown here is derived from an EMBL/GenBank/DDBJ whole genome shotgun (WGS) entry which is preliminary data.</text>
</comment>
<name>A0AAP5H6E9_PAEAM</name>
<dbReference type="EMBL" id="JAVDTR010000024">
    <property type="protein sequence ID" value="MDR6727230.1"/>
    <property type="molecule type" value="Genomic_DNA"/>
</dbReference>
<evidence type="ECO:0000256" key="2">
    <source>
        <dbReference type="ARBA" id="ARBA00010671"/>
    </source>
</evidence>
<evidence type="ECO:0000256" key="1">
    <source>
        <dbReference type="ARBA" id="ARBA00001933"/>
    </source>
</evidence>
<evidence type="ECO:0000256" key="4">
    <source>
        <dbReference type="ARBA" id="ARBA00022898"/>
    </source>
</evidence>
<dbReference type="SUPFAM" id="SSF53383">
    <property type="entry name" value="PLP-dependent transferases"/>
    <property type="match status" value="1"/>
</dbReference>
<feature type="domain" description="Orn/Lys/Arg decarboxylase C-terminal" evidence="7">
    <location>
        <begin position="524"/>
        <end position="582"/>
    </location>
</feature>
<evidence type="ECO:0000259" key="7">
    <source>
        <dbReference type="Pfam" id="PF03711"/>
    </source>
</evidence>
<dbReference type="Gene3D" id="3.90.105.10">
    <property type="entry name" value="Molybdopterin biosynthesis moea protein, domain 2"/>
    <property type="match status" value="1"/>
</dbReference>
<keyword evidence="4" id="KW-0663">Pyridoxal phosphate</keyword>
<evidence type="ECO:0000256" key="3">
    <source>
        <dbReference type="ARBA" id="ARBA00022793"/>
    </source>
</evidence>
<evidence type="ECO:0000313" key="8">
    <source>
        <dbReference type="EMBL" id="MDR6727230.1"/>
    </source>
</evidence>
<sequence>MKLELHRAPLYEALLAYRDSGQRTFHVPGHKNGQVYRAAKHNESHLGREPLEQSQLHMVTREHVATGERQEPLQHTALWEEKHQEEQSQSNIVPTRAFLEMMRMDVTEISGTDDLHHPEGVILEAQQLAADCYGAEESFFLVGGSTAGNLSLLLTVCDEPGSIVLVQRNVHKSVIHGLMLAGAKAVFLEPWVDPTSGLAVMPSVQTVQAAVQAYPEAKGLLVTLPNYYGMGADLTPIARICHEAGMPLLVDEAHGAHYGQHPELPASALSCGADGVVQSTHKMLSAFTMGAMLHVQGTRVNRSLLRQRLAMVQSSSPSYPVMASLDLARQLLHVRGAQTFTAGLAAVSTFKRGLAELPRFRLLQPAALQQQVLSADVEPADQTAHASAAQPEQMHGQSAAAELGHAAAGYTAQDPFKAVIYDGLGILSGYGLQQQLEARGCIPEMSDERYVVLLFSLGSTEEDAQQVLQALQDISLASTEKHTRSPEESGEHMREEKHYISTWNNFQEKVTYSEPIPFSLQPIREEHTIEVAINECAGRYSAEMVIPYPPGIPLIYPGERISPTILARIQLLRDEGAKFHGVTDASLQTMKVMKNQ</sequence>
<protein>
    <submittedName>
        <fullName evidence="8">Arginine/lysine/ornithine decarboxylase</fullName>
    </submittedName>
</protein>
<dbReference type="GO" id="GO:0016831">
    <property type="term" value="F:carboxy-lyase activity"/>
    <property type="evidence" value="ECO:0007669"/>
    <property type="project" value="UniProtKB-KW"/>
</dbReference>
<dbReference type="PANTHER" id="PTHR43277">
    <property type="entry name" value="ARGININE DECARBOXYLASE"/>
    <property type="match status" value="1"/>
</dbReference>
<comment type="similarity">
    <text evidence="2">Belongs to the Orn/Lys/Arg decarboxylase class-I family.</text>
</comment>
<dbReference type="Gene3D" id="3.90.1150.150">
    <property type="match status" value="1"/>
</dbReference>
<keyword evidence="5" id="KW-0456">Lyase</keyword>
<dbReference type="InterPro" id="IPR052357">
    <property type="entry name" value="Orn_Lys_Arg_decarboxylase-I"/>
</dbReference>
<feature type="domain" description="Orn/Lys/Arg decarboxylases family 1 pyridoxal-P attachment site" evidence="6">
    <location>
        <begin position="101"/>
        <end position="462"/>
    </location>
</feature>
<dbReference type="InterPro" id="IPR008286">
    <property type="entry name" value="Prn/Lys/Arg_de-COase_C"/>
</dbReference>
<keyword evidence="3" id="KW-0210">Decarboxylase</keyword>
<dbReference type="InterPro" id="IPR015421">
    <property type="entry name" value="PyrdxlP-dep_Trfase_major"/>
</dbReference>
<accession>A0AAP5H6E9</accession>
<dbReference type="RefSeq" id="WP_310145956.1">
    <property type="nucleotide sequence ID" value="NZ_JAVDTR010000024.1"/>
</dbReference>
<evidence type="ECO:0000259" key="6">
    <source>
        <dbReference type="Pfam" id="PF01276"/>
    </source>
</evidence>
<evidence type="ECO:0000256" key="5">
    <source>
        <dbReference type="ARBA" id="ARBA00023239"/>
    </source>
</evidence>
<reference evidence="8" key="1">
    <citation type="submission" date="2023-07" db="EMBL/GenBank/DDBJ databases">
        <title>Sorghum-associated microbial communities from plants grown in Nebraska, USA.</title>
        <authorList>
            <person name="Schachtman D."/>
        </authorList>
    </citation>
    <scope>NUCLEOTIDE SEQUENCE</scope>
    <source>
        <strain evidence="8">BE80</strain>
    </source>
</reference>